<evidence type="ECO:0000313" key="14">
    <source>
        <dbReference type="EMBL" id="CAE50104.1"/>
    </source>
</evidence>
<dbReference type="KEGG" id="cdi:DIP1579"/>
<dbReference type="FunFam" id="3.40.50.1100:FF:000005">
    <property type="entry name" value="Threonine dehydratase catabolic"/>
    <property type="match status" value="1"/>
</dbReference>
<evidence type="ECO:0000259" key="13">
    <source>
        <dbReference type="PROSITE" id="PS51672"/>
    </source>
</evidence>
<keyword evidence="9 12" id="KW-0456">Lyase</keyword>
<dbReference type="FunFam" id="3.40.1020.10:FF:000002">
    <property type="entry name" value="L-threonine dehydratase"/>
    <property type="match status" value="1"/>
</dbReference>
<keyword evidence="8 12" id="KW-0663">Pyridoxal phosphate</keyword>
<gene>
    <name evidence="12 14" type="primary">ilvA</name>
    <name evidence="14" type="ordered locus">DIP1579</name>
</gene>
<keyword evidence="7 12" id="KW-0412">Isoleucine biosynthesis</keyword>
<keyword evidence="15" id="KW-1185">Reference proteome</keyword>
<dbReference type="PROSITE" id="PS00165">
    <property type="entry name" value="DEHYDRATASE_SER_THR"/>
    <property type="match status" value="1"/>
</dbReference>
<dbReference type="PANTHER" id="PTHR48078">
    <property type="entry name" value="THREONINE DEHYDRATASE, MITOCHONDRIAL-RELATED"/>
    <property type="match status" value="1"/>
</dbReference>
<dbReference type="EMBL" id="BX248358">
    <property type="protein sequence ID" value="CAE50104.1"/>
    <property type="molecule type" value="Genomic_DNA"/>
</dbReference>
<evidence type="ECO:0000256" key="11">
    <source>
        <dbReference type="ARBA" id="ARBA00025527"/>
    </source>
</evidence>
<dbReference type="InterPro" id="IPR038110">
    <property type="entry name" value="TD_ACT-like_sf"/>
</dbReference>
<accession>Q3V7T6</accession>
<dbReference type="NCBIfam" id="TIGR02079">
    <property type="entry name" value="THD1"/>
    <property type="match status" value="1"/>
</dbReference>
<dbReference type="Gene3D" id="3.40.1020.10">
    <property type="entry name" value="Biosynthetic Threonine Deaminase, Domain 3"/>
    <property type="match status" value="1"/>
</dbReference>
<comment type="catalytic activity">
    <reaction evidence="1 12">
        <text>L-threonine = 2-oxobutanoate + NH4(+)</text>
        <dbReference type="Rhea" id="RHEA:22108"/>
        <dbReference type="ChEBI" id="CHEBI:16763"/>
        <dbReference type="ChEBI" id="CHEBI:28938"/>
        <dbReference type="ChEBI" id="CHEBI:57926"/>
        <dbReference type="EC" id="4.3.1.19"/>
    </reaction>
</comment>
<dbReference type="Pfam" id="PF00585">
    <property type="entry name" value="Thr_dehydrat_C"/>
    <property type="match status" value="1"/>
</dbReference>
<evidence type="ECO:0000256" key="7">
    <source>
        <dbReference type="ARBA" id="ARBA00022624"/>
    </source>
</evidence>
<evidence type="ECO:0000256" key="1">
    <source>
        <dbReference type="ARBA" id="ARBA00001274"/>
    </source>
</evidence>
<comment type="pathway">
    <text evidence="3 12">Amino-acid biosynthesis; L-isoleucine biosynthesis; 2-oxobutanoate from L-threonine: step 1/1.</text>
</comment>
<dbReference type="AlphaFoldDB" id="Q3V7T6"/>
<dbReference type="GO" id="GO:0004794">
    <property type="term" value="F:threonine deaminase activity"/>
    <property type="evidence" value="ECO:0007669"/>
    <property type="project" value="UniProtKB-UniRule"/>
</dbReference>
<evidence type="ECO:0000256" key="9">
    <source>
        <dbReference type="ARBA" id="ARBA00023239"/>
    </source>
</evidence>
<evidence type="ECO:0000313" key="15">
    <source>
        <dbReference type="Proteomes" id="UP000002198"/>
    </source>
</evidence>
<keyword evidence="6 12" id="KW-0028">Amino-acid biosynthesis</keyword>
<comment type="cofactor">
    <cofactor evidence="2 12">
        <name>pyridoxal 5'-phosphate</name>
        <dbReference type="ChEBI" id="CHEBI:597326"/>
    </cofactor>
</comment>
<dbReference type="InterPro" id="IPR011820">
    <property type="entry name" value="IlvA"/>
</dbReference>
<dbReference type="SUPFAM" id="SSF53686">
    <property type="entry name" value="Tryptophan synthase beta subunit-like PLP-dependent enzymes"/>
    <property type="match status" value="1"/>
</dbReference>
<dbReference type="NCBIfam" id="NF006390">
    <property type="entry name" value="PRK08639.1"/>
    <property type="match status" value="1"/>
</dbReference>
<dbReference type="InterPro" id="IPR050147">
    <property type="entry name" value="Ser/Thr_Dehydratase"/>
</dbReference>
<evidence type="ECO:0000256" key="4">
    <source>
        <dbReference type="ARBA" id="ARBA00010869"/>
    </source>
</evidence>
<dbReference type="GO" id="GO:0006565">
    <property type="term" value="P:L-serine catabolic process"/>
    <property type="evidence" value="ECO:0007669"/>
    <property type="project" value="TreeGrafter"/>
</dbReference>
<dbReference type="GO" id="GO:0009097">
    <property type="term" value="P:isoleucine biosynthetic process"/>
    <property type="evidence" value="ECO:0007669"/>
    <property type="project" value="UniProtKB-UniRule"/>
</dbReference>
<evidence type="ECO:0000256" key="3">
    <source>
        <dbReference type="ARBA" id="ARBA00004810"/>
    </source>
</evidence>
<evidence type="ECO:0000256" key="10">
    <source>
        <dbReference type="ARBA" id="ARBA00023304"/>
    </source>
</evidence>
<sequence>MLGSSSTPWLKLLPMSKEAENQQVTFGAIHAADIQMAQSRISASIAPTPLQHCPRLSQMTGCEVYLKREDLQDVRSYKIRGAVNAISQLTEEQRVAGIVAASAGNHAQGVAFACRTMGIKGRIYVPAATPKQKRDRIMVHGGDAVELVVTGANFDEAAAAAREYARVEGATMVEPFDNRDTVIGQGTVAAEILAQLTTLGKTLDTVVVPVGGGGLLSGVVSYLADMAPRTAIVGVEPEGAASMRAALDAHGPVTLDNVDPFVDGAAVKRIGDLNYHIIEHNQGRIHPISVNEGAVCTEMLDLYQNEGIITEPAGALSVTGLKELSLGSRDVVVCIISGGNNDVLRYGEIMERSLVHRGLKHYFLVNFPQEPGQLRTFLNDILGPDDDITLFEYLKRNNRETGTALVGLQLGVASELDGLLERMNASRIDCRRLEPGTPEYSYLVNL</sequence>
<dbReference type="GO" id="GO:0006567">
    <property type="term" value="P:L-threonine catabolic process"/>
    <property type="evidence" value="ECO:0007669"/>
    <property type="project" value="TreeGrafter"/>
</dbReference>
<dbReference type="Gene3D" id="3.40.50.1100">
    <property type="match status" value="2"/>
</dbReference>
<comment type="subunit">
    <text evidence="5 12">Homotetramer.</text>
</comment>
<dbReference type="GO" id="GO:0003941">
    <property type="term" value="F:L-serine ammonia-lyase activity"/>
    <property type="evidence" value="ECO:0007669"/>
    <property type="project" value="TreeGrafter"/>
</dbReference>
<evidence type="ECO:0000256" key="12">
    <source>
        <dbReference type="RuleBase" id="RU362012"/>
    </source>
</evidence>
<evidence type="ECO:0000256" key="5">
    <source>
        <dbReference type="ARBA" id="ARBA00011881"/>
    </source>
</evidence>
<dbReference type="PROSITE" id="PS51672">
    <property type="entry name" value="ACT_LIKE"/>
    <property type="match status" value="1"/>
</dbReference>
<keyword evidence="10 12" id="KW-0100">Branched-chain amino acid biosynthesis</keyword>
<dbReference type="InterPro" id="IPR000634">
    <property type="entry name" value="Ser/Thr_deHydtase_PyrdxlP-BS"/>
</dbReference>
<comment type="similarity">
    <text evidence="4 12">Belongs to the serine/threonine dehydratase family.</text>
</comment>
<evidence type="ECO:0000256" key="8">
    <source>
        <dbReference type="ARBA" id="ARBA00022898"/>
    </source>
</evidence>
<dbReference type="UniPathway" id="UPA00047">
    <property type="reaction ID" value="UER00054"/>
</dbReference>
<reference evidence="14 15" key="1">
    <citation type="journal article" date="2003" name="Nucleic Acids Res.">
        <title>The complete genome sequence and analysis of Corynebacterium diphtheriae NCTC13129.</title>
        <authorList>
            <person name="Cerdeno-Tarraga A.M."/>
            <person name="Efstratiou A."/>
            <person name="Dover L.G."/>
            <person name="Holden M.T.G."/>
            <person name="Pallen M."/>
            <person name="Bentley S.D."/>
            <person name="Besra G.S."/>
            <person name="Churcher C."/>
            <person name="James K.D."/>
            <person name="De Zoysa A."/>
            <person name="Chillingworth T."/>
            <person name="Cronin A."/>
            <person name="Dowd L."/>
            <person name="Feltwell T."/>
            <person name="Hamlin N."/>
            <person name="Holroyd S."/>
            <person name="Jagels K."/>
            <person name="Moule S."/>
            <person name="Quail M.A."/>
            <person name="Rabbinowitsch E."/>
            <person name="Rutherford K."/>
            <person name="Thomson N.R."/>
            <person name="Unwin L."/>
            <person name="Whitehead S."/>
            <person name="Barrell B.G.Parkhill.J."/>
        </authorList>
    </citation>
    <scope>NUCLEOTIDE SEQUENCE [LARGE SCALE GENOMIC DNA]</scope>
    <source>
        <strain evidence="15">ATCC 700971 / NCTC 13129 / Biotype gravis</strain>
    </source>
</reference>
<dbReference type="Proteomes" id="UP000002198">
    <property type="component" value="Chromosome"/>
</dbReference>
<dbReference type="InterPro" id="IPR001721">
    <property type="entry name" value="TD_ACT-like"/>
</dbReference>
<proteinExistence type="inferred from homology"/>
<dbReference type="GO" id="GO:0030170">
    <property type="term" value="F:pyridoxal phosphate binding"/>
    <property type="evidence" value="ECO:0007669"/>
    <property type="project" value="InterPro"/>
</dbReference>
<name>Q3V7T6_CORDI</name>
<dbReference type="InterPro" id="IPR001926">
    <property type="entry name" value="TrpB-like_PALP"/>
</dbReference>
<dbReference type="CDD" id="cd01562">
    <property type="entry name" value="Thr-dehyd"/>
    <property type="match status" value="1"/>
</dbReference>
<evidence type="ECO:0000256" key="2">
    <source>
        <dbReference type="ARBA" id="ARBA00001933"/>
    </source>
</evidence>
<protein>
    <recommendedName>
        <fullName evidence="12">L-threonine dehydratase</fullName>
        <ecNumber evidence="12">4.3.1.19</ecNumber>
    </recommendedName>
    <alternativeName>
        <fullName evidence="12">Threonine deaminase</fullName>
    </alternativeName>
</protein>
<dbReference type="STRING" id="257309.DIP1579"/>
<dbReference type="InterPro" id="IPR036052">
    <property type="entry name" value="TrpB-like_PALP_sf"/>
</dbReference>
<organism evidence="14 15">
    <name type="scientific">Corynebacterium diphtheriae (strain ATCC 700971 / NCTC 13129 / Biotype gravis)</name>
    <dbReference type="NCBI Taxonomy" id="257309"/>
    <lineage>
        <taxon>Bacteria</taxon>
        <taxon>Bacillati</taxon>
        <taxon>Actinomycetota</taxon>
        <taxon>Actinomycetes</taxon>
        <taxon>Mycobacteriales</taxon>
        <taxon>Corynebacteriaceae</taxon>
        <taxon>Corynebacterium</taxon>
    </lineage>
</organism>
<evidence type="ECO:0000256" key="6">
    <source>
        <dbReference type="ARBA" id="ARBA00022605"/>
    </source>
</evidence>
<dbReference type="HOGENOM" id="CLU_021152_4_2_11"/>
<comment type="function">
    <text evidence="11 12">Catalyzes the anaerobic formation of alpha-ketobutyrate and ammonia from threonine in a two-step reaction. The first step involved a dehydration of threonine and a production of enamine intermediates (aminocrotonate), which tautomerizes to its imine form (iminobutyrate). Both intermediates are unstable and short-lived. The second step is the nonenzymatic hydrolysis of the enamine/imine intermediates to form 2-ketobutyrate and free ammonia. In the low water environment of the cell, the second step is accelerated by RidA.</text>
</comment>
<dbReference type="Pfam" id="PF00291">
    <property type="entry name" value="PALP"/>
    <property type="match status" value="1"/>
</dbReference>
<feature type="domain" description="ACT-like" evidence="13">
    <location>
        <begin position="361"/>
        <end position="435"/>
    </location>
</feature>
<dbReference type="PANTHER" id="PTHR48078:SF11">
    <property type="entry name" value="THREONINE DEHYDRATASE, MITOCHONDRIAL"/>
    <property type="match status" value="1"/>
</dbReference>
<dbReference type="EC" id="4.3.1.19" evidence="12"/>